<name>A0A8J7R004_9HYPH</name>
<comment type="caution">
    <text evidence="2">The sequence shown here is derived from an EMBL/GenBank/DDBJ whole genome shotgun (WGS) entry which is preliminary data.</text>
</comment>
<keyword evidence="3" id="KW-1185">Reference proteome</keyword>
<feature type="compositionally biased region" description="Basic and acidic residues" evidence="1">
    <location>
        <begin position="108"/>
        <end position="123"/>
    </location>
</feature>
<dbReference type="RefSeq" id="WP_209334549.1">
    <property type="nucleotide sequence ID" value="NZ_JAGIYY010000002.1"/>
</dbReference>
<dbReference type="EMBL" id="JAGIYY010000002">
    <property type="protein sequence ID" value="MBP0438512.1"/>
    <property type="molecule type" value="Genomic_DNA"/>
</dbReference>
<feature type="region of interest" description="Disordered" evidence="1">
    <location>
        <begin position="108"/>
        <end position="148"/>
    </location>
</feature>
<evidence type="ECO:0000313" key="2">
    <source>
        <dbReference type="EMBL" id="MBP0438512.1"/>
    </source>
</evidence>
<proteinExistence type="predicted"/>
<accession>A0A8J7R004</accession>
<protein>
    <submittedName>
        <fullName evidence="2">Uncharacterized protein</fullName>
    </submittedName>
</protein>
<evidence type="ECO:0000256" key="1">
    <source>
        <dbReference type="SAM" id="MobiDB-lite"/>
    </source>
</evidence>
<organism evidence="2 3">
    <name type="scientific">Tianweitania sediminis</name>
    <dbReference type="NCBI Taxonomy" id="1502156"/>
    <lineage>
        <taxon>Bacteria</taxon>
        <taxon>Pseudomonadati</taxon>
        <taxon>Pseudomonadota</taxon>
        <taxon>Alphaproteobacteria</taxon>
        <taxon>Hyphomicrobiales</taxon>
        <taxon>Phyllobacteriaceae</taxon>
        <taxon>Tianweitania</taxon>
    </lineage>
</organism>
<evidence type="ECO:0000313" key="3">
    <source>
        <dbReference type="Proteomes" id="UP000666240"/>
    </source>
</evidence>
<dbReference type="Proteomes" id="UP000666240">
    <property type="component" value="Unassembled WGS sequence"/>
</dbReference>
<sequence>MTVQRLKSPPTEAYRFNSRILTLDQGLHGIRYTSDGDERNAPAVMIQALPADSEAIDHMPSPGATPGCLTSPGEMLVLRASRKARIVATIVTTAGYVKNDSLQLKVDRLDAPRRPRKVSEEPRASIPEAPTPTKPNRPAAVTAPAEKPAPRALEPIIEVIEPAVASSRVASTPPVAEALLEASYRPAQAPQQNSGPAITVGILAQGARSWRNAPLHQSGGQSGETIVGLRAKPEGQVASGTQLRLTVLMNDGRTRESVGQDVRIEAMGATFIVAATLLGRTPSSPNWAVLGQLQFSN</sequence>
<reference evidence="2" key="1">
    <citation type="submission" date="2021-03" db="EMBL/GenBank/DDBJ databases">
        <title>Genome sequencing and assembly of Tianweitania sediminis.</title>
        <authorList>
            <person name="Chhetri G."/>
        </authorList>
    </citation>
    <scope>NUCLEOTIDE SEQUENCE</scope>
    <source>
        <strain evidence="2">Z8</strain>
    </source>
</reference>
<gene>
    <name evidence="2" type="ORF">J5Y06_07615</name>
</gene>
<dbReference type="AlphaFoldDB" id="A0A8J7R004"/>